<keyword evidence="1" id="KW-0812">Transmembrane</keyword>
<feature type="transmembrane region" description="Helical" evidence="1">
    <location>
        <begin position="120"/>
        <end position="137"/>
    </location>
</feature>
<evidence type="ECO:0000313" key="2">
    <source>
        <dbReference type="EMBL" id="GAA5494258.1"/>
    </source>
</evidence>
<evidence type="ECO:0008006" key="4">
    <source>
        <dbReference type="Google" id="ProtNLM"/>
    </source>
</evidence>
<accession>A0ABP9UUX5</accession>
<evidence type="ECO:0000256" key="1">
    <source>
        <dbReference type="SAM" id="Phobius"/>
    </source>
</evidence>
<protein>
    <recommendedName>
        <fullName evidence="4">Neutral zinc metallopeptidase</fullName>
    </recommendedName>
</protein>
<keyword evidence="3" id="KW-1185">Reference proteome</keyword>
<reference evidence="2 3" key="1">
    <citation type="submission" date="2024-02" db="EMBL/GenBank/DDBJ databases">
        <title>Rubritalea halochordaticola NBRC 107102.</title>
        <authorList>
            <person name="Ichikawa N."/>
            <person name="Katano-Makiyama Y."/>
            <person name="Hidaka K."/>
        </authorList>
    </citation>
    <scope>NUCLEOTIDE SEQUENCE [LARGE SCALE GENOMIC DNA]</scope>
    <source>
        <strain evidence="2 3">NBRC 107102</strain>
    </source>
</reference>
<name>A0ABP9UUX5_9BACT</name>
<sequence>MWRLIFLVSAIPFIAGGLAAHLLGVRFLKRSIQTHLDVETLMKKLLLLSGHADDEVQYSTKYWSAASNLNENRFVLDEKIRKNKDVNSLAHAAIQFGLYSLQREHSATIQWRVKVVKSGYLLPTFVILIALFTSLVGKLPVKIALAAVAASFGFITVMLWLSMPVEREAGKYAAELIEEHRLFARIREEEAVVRAIHATVWTSLIPGVLRKLIVGSPAIKSPDS</sequence>
<organism evidence="2 3">
    <name type="scientific">Rubritalea halochordaticola</name>
    <dbReference type="NCBI Taxonomy" id="714537"/>
    <lineage>
        <taxon>Bacteria</taxon>
        <taxon>Pseudomonadati</taxon>
        <taxon>Verrucomicrobiota</taxon>
        <taxon>Verrucomicrobiia</taxon>
        <taxon>Verrucomicrobiales</taxon>
        <taxon>Rubritaleaceae</taxon>
        <taxon>Rubritalea</taxon>
    </lineage>
</organism>
<proteinExistence type="predicted"/>
<evidence type="ECO:0000313" key="3">
    <source>
        <dbReference type="Proteomes" id="UP001424741"/>
    </source>
</evidence>
<keyword evidence="1" id="KW-0472">Membrane</keyword>
<gene>
    <name evidence="2" type="ORF">Rhal01_00417</name>
</gene>
<dbReference type="RefSeq" id="WP_346187257.1">
    <property type="nucleotide sequence ID" value="NZ_BAABRL010000001.1"/>
</dbReference>
<keyword evidence="1" id="KW-1133">Transmembrane helix</keyword>
<feature type="transmembrane region" description="Helical" evidence="1">
    <location>
        <begin position="6"/>
        <end position="25"/>
    </location>
</feature>
<feature type="transmembrane region" description="Helical" evidence="1">
    <location>
        <begin position="143"/>
        <end position="161"/>
    </location>
</feature>
<dbReference type="EMBL" id="BAABRL010000001">
    <property type="protein sequence ID" value="GAA5494258.1"/>
    <property type="molecule type" value="Genomic_DNA"/>
</dbReference>
<comment type="caution">
    <text evidence="2">The sequence shown here is derived from an EMBL/GenBank/DDBJ whole genome shotgun (WGS) entry which is preliminary data.</text>
</comment>
<dbReference type="Proteomes" id="UP001424741">
    <property type="component" value="Unassembled WGS sequence"/>
</dbReference>